<feature type="transmembrane region" description="Helical" evidence="1">
    <location>
        <begin position="66"/>
        <end position="88"/>
    </location>
</feature>
<feature type="transmembrane region" description="Helical" evidence="1">
    <location>
        <begin position="6"/>
        <end position="26"/>
    </location>
</feature>
<dbReference type="Proteomes" id="UP000023430">
    <property type="component" value="Unassembled WGS sequence"/>
</dbReference>
<evidence type="ECO:0000256" key="1">
    <source>
        <dbReference type="SAM" id="Phobius"/>
    </source>
</evidence>
<organism evidence="2 3">
    <name type="scientific">Roseivivax isoporae LMG 25204</name>
    <dbReference type="NCBI Taxonomy" id="1449351"/>
    <lineage>
        <taxon>Bacteria</taxon>
        <taxon>Pseudomonadati</taxon>
        <taxon>Pseudomonadota</taxon>
        <taxon>Alphaproteobacteria</taxon>
        <taxon>Rhodobacterales</taxon>
        <taxon>Roseobacteraceae</taxon>
        <taxon>Roseivivax</taxon>
    </lineage>
</organism>
<feature type="transmembrane region" description="Helical" evidence="1">
    <location>
        <begin position="38"/>
        <end position="60"/>
    </location>
</feature>
<proteinExistence type="predicted"/>
<dbReference type="RefSeq" id="WP_043774677.1">
    <property type="nucleotide sequence ID" value="NZ_JAME01000050.1"/>
</dbReference>
<reference evidence="2 3" key="1">
    <citation type="submission" date="2014-01" db="EMBL/GenBank/DDBJ databases">
        <title>Roseivivax isoporae LMG 25204 Genome Sequencing.</title>
        <authorList>
            <person name="Lai Q."/>
            <person name="Li G."/>
            <person name="Shao Z."/>
        </authorList>
    </citation>
    <scope>NUCLEOTIDE SEQUENCE [LARGE SCALE GENOMIC DNA]</scope>
    <source>
        <strain evidence="2 3">LMG 25204</strain>
    </source>
</reference>
<evidence type="ECO:0008006" key="4">
    <source>
        <dbReference type="Google" id="ProtNLM"/>
    </source>
</evidence>
<evidence type="ECO:0000313" key="3">
    <source>
        <dbReference type="Proteomes" id="UP000023430"/>
    </source>
</evidence>
<keyword evidence="1" id="KW-0812">Transmembrane</keyword>
<accession>X7F1T8</accession>
<gene>
    <name evidence="2" type="ORF">RISW2_18780</name>
</gene>
<dbReference type="AlphaFoldDB" id="X7F1T8"/>
<protein>
    <recommendedName>
        <fullName evidence="4">GlsB/YeaQ/YmgE family stress response membrane protein</fullName>
    </recommendedName>
</protein>
<keyword evidence="1" id="KW-1133">Transmembrane helix</keyword>
<keyword evidence="3" id="KW-1185">Reference proteome</keyword>
<dbReference type="EMBL" id="JAME01000050">
    <property type="protein sequence ID" value="ETX26882.1"/>
    <property type="molecule type" value="Genomic_DNA"/>
</dbReference>
<sequence>MEGFVEAVGIVALVLLIAVGLASGYIAGRVAGRNMPLYLVAGVLAALVTPFLLAALGLSVLAAGGLLLLLAVAAVGALIVLVAVRAVVDRRG</sequence>
<comment type="caution">
    <text evidence="2">The sequence shown here is derived from an EMBL/GenBank/DDBJ whole genome shotgun (WGS) entry which is preliminary data.</text>
</comment>
<evidence type="ECO:0000313" key="2">
    <source>
        <dbReference type="EMBL" id="ETX26882.1"/>
    </source>
</evidence>
<keyword evidence="1" id="KW-0472">Membrane</keyword>
<name>X7F1T8_9RHOB</name>
<dbReference type="STRING" id="1449351.RISW2_18780"/>
<dbReference type="eggNOG" id="ENOG5032ZPV">
    <property type="taxonomic scope" value="Bacteria"/>
</dbReference>